<keyword evidence="2" id="KW-1185">Reference proteome</keyword>
<name>A0AAV4TL35_CAEEX</name>
<reference evidence="1 2" key="1">
    <citation type="submission" date="2021-06" db="EMBL/GenBank/DDBJ databases">
        <title>Caerostris extrusa draft genome.</title>
        <authorList>
            <person name="Kono N."/>
            <person name="Arakawa K."/>
        </authorList>
    </citation>
    <scope>NUCLEOTIDE SEQUENCE [LARGE SCALE GENOMIC DNA]</scope>
</reference>
<dbReference type="EMBL" id="BPLR01011558">
    <property type="protein sequence ID" value="GIY47278.1"/>
    <property type="molecule type" value="Genomic_DNA"/>
</dbReference>
<dbReference type="Proteomes" id="UP001054945">
    <property type="component" value="Unassembled WGS sequence"/>
</dbReference>
<gene>
    <name evidence="1" type="ORF">CEXT_519621</name>
</gene>
<sequence length="80" mass="9406">MHEELDKGIRKGDLSDLQPFMRLQFDWDTSLIVCSMRIFYTPFRFRYHPTDEDKNKKGRMPQILGGASPIHMFRQVGNGC</sequence>
<accession>A0AAV4TL35</accession>
<evidence type="ECO:0000313" key="1">
    <source>
        <dbReference type="EMBL" id="GIY47278.1"/>
    </source>
</evidence>
<dbReference type="AlphaFoldDB" id="A0AAV4TL35"/>
<protein>
    <recommendedName>
        <fullName evidence="3">Ycf15</fullName>
    </recommendedName>
</protein>
<proteinExistence type="predicted"/>
<evidence type="ECO:0008006" key="3">
    <source>
        <dbReference type="Google" id="ProtNLM"/>
    </source>
</evidence>
<evidence type="ECO:0000313" key="2">
    <source>
        <dbReference type="Proteomes" id="UP001054945"/>
    </source>
</evidence>
<comment type="caution">
    <text evidence="1">The sequence shown here is derived from an EMBL/GenBank/DDBJ whole genome shotgun (WGS) entry which is preliminary data.</text>
</comment>
<organism evidence="1 2">
    <name type="scientific">Caerostris extrusa</name>
    <name type="common">Bark spider</name>
    <name type="synonym">Caerostris bankana</name>
    <dbReference type="NCBI Taxonomy" id="172846"/>
    <lineage>
        <taxon>Eukaryota</taxon>
        <taxon>Metazoa</taxon>
        <taxon>Ecdysozoa</taxon>
        <taxon>Arthropoda</taxon>
        <taxon>Chelicerata</taxon>
        <taxon>Arachnida</taxon>
        <taxon>Araneae</taxon>
        <taxon>Araneomorphae</taxon>
        <taxon>Entelegynae</taxon>
        <taxon>Araneoidea</taxon>
        <taxon>Araneidae</taxon>
        <taxon>Caerostris</taxon>
    </lineage>
</organism>